<dbReference type="GO" id="GO:0007165">
    <property type="term" value="P:signal transduction"/>
    <property type="evidence" value="ECO:0007669"/>
    <property type="project" value="InterPro"/>
</dbReference>
<dbReference type="SUPFAM" id="SSF47655">
    <property type="entry name" value="STAT"/>
    <property type="match status" value="1"/>
</dbReference>
<feature type="region of interest" description="Disordered" evidence="2">
    <location>
        <begin position="360"/>
        <end position="394"/>
    </location>
</feature>
<evidence type="ECO:0000256" key="2">
    <source>
        <dbReference type="SAM" id="MobiDB-lite"/>
    </source>
</evidence>
<dbReference type="Pfam" id="PF18214">
    <property type="entry name" value="STATa_Ig"/>
    <property type="match status" value="1"/>
</dbReference>
<sequence>MSNNILNTSNSNTHQHLQHLLHSSNSSGSSSSGSNSNSNNTRFTTNNQQQQQLLFEQIQQQSKMIPNSSSSSTLSKKSSLSHMTNIDDAASAFAVHSGGSGGGGGGSSGGIGSPSSILKIHSNSNNNNSNNNNVSLPSLSDINWNNNSNSNPNINNSSANNNHHHHNHNHHHNHSHTHHSQSSQNSNNINNSSGGVSPLTNSHQSDYSSNSNSSSSSSNNKLGNIMDVPSSPEFSHLHQQQQQQQHHRSTTLSSSSSSSSMVVDSANVRLQQYEASIESLINQVQSAHDREQKQRSYTKSIEEGYANLESENLKLKKELFEMNKKLNEILQMKFSPQPTISAPTSSSSSNLPITSKFTSSLAVSGSLPPPPSHADKKKLELQQKKKPRGGNGAIEGDEELVAEALGSFVELTSTSSSRKPMLKRSNSEDSFRHNPNQGMSMMSPHAMIMASRGGDPTSSSMDWAMGNSSDLDDLKFKKRRSDQFMNSPPTEQPPAGTKTKKPPQFNPSSPPNLQRHHSFSINSPVKLESSLHSSGGIMELSSSPSSSSNQLTSSGGILKKPKKQNNNNNNNNIQTTTTTSTSTPQQQSHFPSQMQNIGQLPEMETDVDSTDEFDFKGSTGMPRSGDGDSPDSNENSRNSSSPIEAPMSDANLFKSIANDTPHEALLNEIHHLHQLQRESLEKMHLTQKQFLTTDGANNHDDIYAALQTEQKKLAGQIESELQTLNQMYSQTILEPNQLCKLDILLQDLSIQYKQLQLYQNELNYGPGGPELPVALVITKQPFPMVISKFKQLQEDHLTVQLLVGSNVDIISYSPIRAELIFHSKALTKGSATLIGGIGSVNSGTGGSGGNSALKKHIEKDTQSIDPVKGNAKFPIKFLTGTRKGCVKLHFVLQIKTTDGHLNVSTLSHTESTIPPFRRELKNTVLEPYYSKRQNSQNFLGSGYDPLT</sequence>
<dbReference type="OMA" id="STLWQNG"/>
<proteinExistence type="predicted"/>
<feature type="domain" description="STATa immunoglobulin-like" evidence="4">
    <location>
        <begin position="773"/>
        <end position="901"/>
    </location>
</feature>
<dbReference type="AlphaFoldDB" id="D3BS24"/>
<dbReference type="SUPFAM" id="SSF49417">
    <property type="entry name" value="p53-like transcription factors"/>
    <property type="match status" value="1"/>
</dbReference>
<evidence type="ECO:0000313" key="5">
    <source>
        <dbReference type="EMBL" id="EFA75761.1"/>
    </source>
</evidence>
<dbReference type="InterPro" id="IPR041410">
    <property type="entry name" value="STATa_Ig"/>
</dbReference>
<dbReference type="FunCoup" id="D3BS24">
    <property type="interactions" value="176"/>
</dbReference>
<feature type="compositionally biased region" description="Low complexity" evidence="2">
    <location>
        <begin position="143"/>
        <end position="161"/>
    </location>
</feature>
<feature type="region of interest" description="Disordered" evidence="2">
    <location>
        <begin position="98"/>
        <end position="260"/>
    </location>
</feature>
<feature type="compositionally biased region" description="Basic residues" evidence="2">
    <location>
        <begin position="162"/>
        <end position="179"/>
    </location>
</feature>
<dbReference type="Gene3D" id="1.20.58.240">
    <property type="entry name" value="STAT, domain 1"/>
    <property type="match status" value="1"/>
</dbReference>
<feature type="compositionally biased region" description="Low complexity" evidence="2">
    <location>
        <begin position="237"/>
        <end position="260"/>
    </location>
</feature>
<dbReference type="InterPro" id="IPR015988">
    <property type="entry name" value="STAT_TF_CC"/>
</dbReference>
<dbReference type="GO" id="GO:0003700">
    <property type="term" value="F:DNA-binding transcription factor activity"/>
    <property type="evidence" value="ECO:0007669"/>
    <property type="project" value="InterPro"/>
</dbReference>
<organism evidence="5 6">
    <name type="scientific">Heterostelium pallidum (strain ATCC 26659 / Pp 5 / PN500)</name>
    <name type="common">Cellular slime mold</name>
    <name type="synonym">Polysphondylium pallidum</name>
    <dbReference type="NCBI Taxonomy" id="670386"/>
    <lineage>
        <taxon>Eukaryota</taxon>
        <taxon>Amoebozoa</taxon>
        <taxon>Evosea</taxon>
        <taxon>Eumycetozoa</taxon>
        <taxon>Dictyostelia</taxon>
        <taxon>Acytosteliales</taxon>
        <taxon>Acytosteliaceae</taxon>
        <taxon>Heterostelium</taxon>
    </lineage>
</organism>
<feature type="compositionally biased region" description="Low complexity" evidence="2">
    <location>
        <begin position="208"/>
        <end position="220"/>
    </location>
</feature>
<evidence type="ECO:0000259" key="4">
    <source>
        <dbReference type="Pfam" id="PF18214"/>
    </source>
</evidence>
<feature type="coiled-coil region" evidence="1">
    <location>
        <begin position="263"/>
        <end position="325"/>
    </location>
</feature>
<dbReference type="InterPro" id="IPR037059">
    <property type="entry name" value="RHD_DNA_bind_dom_sf"/>
</dbReference>
<accession>D3BS24</accession>
<dbReference type="InParanoid" id="D3BS24"/>
<feature type="compositionally biased region" description="Low complexity" evidence="2">
    <location>
        <begin position="180"/>
        <end position="193"/>
    </location>
</feature>
<evidence type="ECO:0000256" key="1">
    <source>
        <dbReference type="SAM" id="Coils"/>
    </source>
</evidence>
<reference evidence="5 6" key="1">
    <citation type="journal article" date="2011" name="Genome Res.">
        <title>Phylogeny-wide analysis of social amoeba genomes highlights ancient origins for complex intercellular communication.</title>
        <authorList>
            <person name="Heidel A.J."/>
            <person name="Lawal H.M."/>
            <person name="Felder M."/>
            <person name="Schilde C."/>
            <person name="Helps N.R."/>
            <person name="Tunggal B."/>
            <person name="Rivero F."/>
            <person name="John U."/>
            <person name="Schleicher M."/>
            <person name="Eichinger L."/>
            <person name="Platzer M."/>
            <person name="Noegel A.A."/>
            <person name="Schaap P."/>
            <person name="Gloeckner G."/>
        </authorList>
    </citation>
    <scope>NUCLEOTIDE SEQUENCE [LARGE SCALE GENOMIC DNA]</scope>
    <source>
        <strain evidence="6">ATCC 26659 / Pp 5 / PN500</strain>
    </source>
</reference>
<feature type="compositionally biased region" description="Polar residues" evidence="2">
    <location>
        <begin position="589"/>
        <end position="598"/>
    </location>
</feature>
<feature type="compositionally biased region" description="Gly residues" evidence="2">
    <location>
        <begin position="98"/>
        <end position="112"/>
    </location>
</feature>
<feature type="region of interest" description="Disordered" evidence="2">
    <location>
        <begin position="1"/>
        <end position="43"/>
    </location>
</feature>
<dbReference type="Pfam" id="PF09267">
    <property type="entry name" value="Dict-STAT-coil"/>
    <property type="match status" value="1"/>
</dbReference>
<feature type="region of interest" description="Disordered" evidence="2">
    <location>
        <begin position="412"/>
        <end position="441"/>
    </location>
</feature>
<dbReference type="EMBL" id="ADBJ01000051">
    <property type="protein sequence ID" value="EFA75761.1"/>
    <property type="molecule type" value="Genomic_DNA"/>
</dbReference>
<evidence type="ECO:0000259" key="3">
    <source>
        <dbReference type="Pfam" id="PF09267"/>
    </source>
</evidence>
<dbReference type="InterPro" id="IPR015347">
    <property type="entry name" value="STAT_TF_homologue_CC"/>
</dbReference>
<feature type="compositionally biased region" description="Basic and acidic residues" evidence="2">
    <location>
        <begin position="373"/>
        <end position="383"/>
    </location>
</feature>
<dbReference type="RefSeq" id="XP_020427895.1">
    <property type="nucleotide sequence ID" value="XM_020581579.1"/>
</dbReference>
<feature type="domain" description="STAT transcription factor homologue coiled coil" evidence="3">
    <location>
        <begin position="664"/>
        <end position="765"/>
    </location>
</feature>
<feature type="compositionally biased region" description="Low complexity" evidence="2">
    <location>
        <begin position="564"/>
        <end position="588"/>
    </location>
</feature>
<evidence type="ECO:0000313" key="6">
    <source>
        <dbReference type="Proteomes" id="UP000001396"/>
    </source>
</evidence>
<dbReference type="Proteomes" id="UP000001396">
    <property type="component" value="Unassembled WGS sequence"/>
</dbReference>
<protein>
    <submittedName>
        <fullName evidence="5">Signal transducer and activator of transcription family protein</fullName>
    </submittedName>
</protein>
<keyword evidence="1" id="KW-0175">Coiled coil</keyword>
<dbReference type="GO" id="GO:0003677">
    <property type="term" value="F:DNA binding"/>
    <property type="evidence" value="ECO:0007669"/>
    <property type="project" value="InterPro"/>
</dbReference>
<keyword evidence="6" id="KW-1185">Reference proteome</keyword>
<feature type="region of interest" description="Disordered" evidence="2">
    <location>
        <begin position="59"/>
        <end position="80"/>
    </location>
</feature>
<feature type="compositionally biased region" description="Low complexity" evidence="2">
    <location>
        <begin position="122"/>
        <end position="133"/>
    </location>
</feature>
<comment type="caution">
    <text evidence="5">The sequence shown here is derived from an EMBL/GenBank/DDBJ whole genome shotgun (WGS) entry which is preliminary data.</text>
</comment>
<dbReference type="GeneID" id="31366285"/>
<dbReference type="Gene3D" id="2.60.40.340">
    <property type="entry name" value="Rel homology domain (RHD), DNA-binding domain"/>
    <property type="match status" value="1"/>
</dbReference>
<feature type="compositionally biased region" description="Low complexity" evidence="2">
    <location>
        <begin position="533"/>
        <end position="556"/>
    </location>
</feature>
<feature type="compositionally biased region" description="Acidic residues" evidence="2">
    <location>
        <begin position="603"/>
        <end position="612"/>
    </location>
</feature>
<feature type="compositionally biased region" description="Polar residues" evidence="2">
    <location>
        <begin position="194"/>
        <end position="207"/>
    </location>
</feature>
<dbReference type="InterPro" id="IPR008967">
    <property type="entry name" value="p53-like_TF_DNA-bd_sf"/>
</dbReference>
<gene>
    <name evidence="5" type="primary">dstB</name>
    <name evidence="5" type="ORF">PPL_10816</name>
</gene>
<feature type="region of interest" description="Disordered" evidence="2">
    <location>
        <begin position="480"/>
        <end position="646"/>
    </location>
</feature>
<feature type="compositionally biased region" description="Polar residues" evidence="2">
    <location>
        <begin position="630"/>
        <end position="642"/>
    </location>
</feature>
<name>D3BS24_HETP5</name>